<dbReference type="GO" id="GO:0016627">
    <property type="term" value="F:oxidoreductase activity, acting on the CH-CH group of donors"/>
    <property type="evidence" value="ECO:0007669"/>
    <property type="project" value="InterPro"/>
</dbReference>
<feature type="domain" description="Acyl-CoA dehydrogenase/oxidase C-terminal" evidence="6">
    <location>
        <begin position="231"/>
        <end position="391"/>
    </location>
</feature>
<dbReference type="GO" id="GO:0005886">
    <property type="term" value="C:plasma membrane"/>
    <property type="evidence" value="ECO:0007669"/>
    <property type="project" value="TreeGrafter"/>
</dbReference>
<dbReference type="GO" id="GO:0050660">
    <property type="term" value="F:flavin adenine dinucleotide binding"/>
    <property type="evidence" value="ECO:0007669"/>
    <property type="project" value="InterPro"/>
</dbReference>
<dbReference type="PANTHER" id="PTHR43292:SF3">
    <property type="entry name" value="ACYL-COA DEHYDROGENASE FADE29"/>
    <property type="match status" value="1"/>
</dbReference>
<evidence type="ECO:0000313" key="9">
    <source>
        <dbReference type="EMBL" id="NYT84442.1"/>
    </source>
</evidence>
<dbReference type="EMBL" id="JACCEV010000001">
    <property type="protein sequence ID" value="NYT84442.1"/>
    <property type="molecule type" value="Genomic_DNA"/>
</dbReference>
<dbReference type="InterPro" id="IPR046373">
    <property type="entry name" value="Acyl-CoA_Oxase/DH_mid-dom_sf"/>
</dbReference>
<dbReference type="InterPro" id="IPR006091">
    <property type="entry name" value="Acyl-CoA_Oxase/DH_mid-dom"/>
</dbReference>
<dbReference type="InterPro" id="IPR009100">
    <property type="entry name" value="AcylCoA_DH/oxidase_NM_dom_sf"/>
</dbReference>
<comment type="caution">
    <text evidence="9">The sequence shown here is derived from an EMBL/GenBank/DDBJ whole genome shotgun (WGS) entry which is preliminary data.</text>
</comment>
<dbReference type="SUPFAM" id="SSF56645">
    <property type="entry name" value="Acyl-CoA dehydrogenase NM domain-like"/>
    <property type="match status" value="1"/>
</dbReference>
<evidence type="ECO:0000256" key="1">
    <source>
        <dbReference type="ARBA" id="ARBA00001974"/>
    </source>
</evidence>
<evidence type="ECO:0000256" key="3">
    <source>
        <dbReference type="ARBA" id="ARBA00022630"/>
    </source>
</evidence>
<evidence type="ECO:0000256" key="4">
    <source>
        <dbReference type="ARBA" id="ARBA00022827"/>
    </source>
</evidence>
<keyword evidence="10" id="KW-1185">Reference proteome</keyword>
<dbReference type="SUPFAM" id="SSF47203">
    <property type="entry name" value="Acyl-CoA dehydrogenase C-terminal domain-like"/>
    <property type="match status" value="1"/>
</dbReference>
<dbReference type="Gene3D" id="2.40.110.10">
    <property type="entry name" value="Butyryl-CoA Dehydrogenase, subunit A, domain 2"/>
    <property type="match status" value="1"/>
</dbReference>
<evidence type="ECO:0000259" key="7">
    <source>
        <dbReference type="Pfam" id="PF02770"/>
    </source>
</evidence>
<dbReference type="OrthoDB" id="9770681at2"/>
<dbReference type="FunFam" id="2.40.110.10:FF:000011">
    <property type="entry name" value="Acyl-CoA dehydrogenase FadE34"/>
    <property type="match status" value="1"/>
</dbReference>
<keyword evidence="3" id="KW-0285">Flavoprotein</keyword>
<evidence type="ECO:0000313" key="10">
    <source>
        <dbReference type="Proteomes" id="UP000554144"/>
    </source>
</evidence>
<dbReference type="Pfam" id="PF02771">
    <property type="entry name" value="Acyl-CoA_dh_N"/>
    <property type="match status" value="1"/>
</dbReference>
<feature type="domain" description="Acyl-CoA dehydrogenase/oxidase N-terminal" evidence="8">
    <location>
        <begin position="6"/>
        <end position="121"/>
    </location>
</feature>
<comment type="cofactor">
    <cofactor evidence="1">
        <name>FAD</name>
        <dbReference type="ChEBI" id="CHEBI:57692"/>
    </cofactor>
</comment>
<dbReference type="InterPro" id="IPR037069">
    <property type="entry name" value="AcylCoA_DH/ox_N_sf"/>
</dbReference>
<sequence>MSIFNSPELQAFRAEAKAFLQAQLTDELVQATRGGLHLKPAIMRQWQGVLHKRGWGAPHWPVSAGGPGWNALQRYIFEEESAFVDAPPGDVLGLFLAGPMIIAEGSDEQKQRYLPKILAGEELWCQGFSEPNAGSDLASLKTTATKDGDTWVINGQKTWLSSGHYADLMFCLARTGIDGKPQEGLTQFVIDMKSPGITLQPILTMDEGHSVNAVFLDDVRVPATNVIGEINKGWTYAKDLLARERVNNAQAPRTKRDILELEKLAGQLQDEQGQKLADDPLVRRRLSALVMDFIALEAAVLQVLALQMRGEEPGPVASTLKIRGSELQQRVTETALSLLGQAGIVLSPEYGGGLLAPEGNGWVERHLFRRVVTIYAGSNEIQKTIIAKSILGM</sequence>
<dbReference type="InterPro" id="IPR013786">
    <property type="entry name" value="AcylCoA_DH/ox_N"/>
</dbReference>
<evidence type="ECO:0000256" key="2">
    <source>
        <dbReference type="ARBA" id="ARBA00009347"/>
    </source>
</evidence>
<accession>A0A853GWD0</accession>
<dbReference type="Pfam" id="PF00441">
    <property type="entry name" value="Acyl-CoA_dh_1"/>
    <property type="match status" value="1"/>
</dbReference>
<dbReference type="Gene3D" id="1.20.140.10">
    <property type="entry name" value="Butyryl-CoA Dehydrogenase, subunit A, domain 3"/>
    <property type="match status" value="1"/>
</dbReference>
<dbReference type="InterPro" id="IPR009075">
    <property type="entry name" value="AcylCo_DH/oxidase_C"/>
</dbReference>
<dbReference type="Gene3D" id="1.10.540.10">
    <property type="entry name" value="Acyl-CoA dehydrogenase/oxidase, N-terminal domain"/>
    <property type="match status" value="1"/>
</dbReference>
<feature type="domain" description="Acyl-CoA oxidase/dehydrogenase middle" evidence="7">
    <location>
        <begin position="125"/>
        <end position="204"/>
    </location>
</feature>
<comment type="similarity">
    <text evidence="2">Belongs to the acyl-CoA dehydrogenase family.</text>
</comment>
<dbReference type="Pfam" id="PF02770">
    <property type="entry name" value="Acyl-CoA_dh_M"/>
    <property type="match status" value="1"/>
</dbReference>
<proteinExistence type="inferred from homology"/>
<dbReference type="AlphaFoldDB" id="A0A853GWD0"/>
<dbReference type="InterPro" id="IPR052161">
    <property type="entry name" value="Mycobact_Acyl-CoA_DH"/>
</dbReference>
<evidence type="ECO:0000259" key="8">
    <source>
        <dbReference type="Pfam" id="PF02771"/>
    </source>
</evidence>
<dbReference type="InterPro" id="IPR036250">
    <property type="entry name" value="AcylCo_DH-like_C"/>
</dbReference>
<gene>
    <name evidence="9" type="ORF">H0A62_02395</name>
</gene>
<keyword evidence="5" id="KW-0560">Oxidoreductase</keyword>
<protein>
    <submittedName>
        <fullName evidence="9">Acyl-CoA dehydrogenase family protein</fullName>
    </submittedName>
</protein>
<keyword evidence="4" id="KW-0274">FAD</keyword>
<dbReference type="Proteomes" id="UP000554144">
    <property type="component" value="Unassembled WGS sequence"/>
</dbReference>
<name>A0A853GWD0_9BURK</name>
<dbReference type="RefSeq" id="WP_130038388.1">
    <property type="nucleotide sequence ID" value="NZ_JACCEV010000001.1"/>
</dbReference>
<evidence type="ECO:0000256" key="5">
    <source>
        <dbReference type="ARBA" id="ARBA00023002"/>
    </source>
</evidence>
<evidence type="ECO:0000259" key="6">
    <source>
        <dbReference type="Pfam" id="PF00441"/>
    </source>
</evidence>
<organism evidence="9 10">
    <name type="scientific">Pollutimonas harenae</name>
    <dbReference type="NCBI Taxonomy" id="657015"/>
    <lineage>
        <taxon>Bacteria</taxon>
        <taxon>Pseudomonadati</taxon>
        <taxon>Pseudomonadota</taxon>
        <taxon>Betaproteobacteria</taxon>
        <taxon>Burkholderiales</taxon>
        <taxon>Alcaligenaceae</taxon>
        <taxon>Pollutimonas</taxon>
    </lineage>
</organism>
<reference evidence="9 10" key="1">
    <citation type="submission" date="2020-07" db="EMBL/GenBank/DDBJ databases">
        <title>Taxonomic revisions and descriptions of new bacterial species based on genomic comparisons in the high-G+C-content subgroup of the family Alcaligenaceae.</title>
        <authorList>
            <person name="Szabo A."/>
            <person name="Felfoldi T."/>
        </authorList>
    </citation>
    <scope>NUCLEOTIDE SEQUENCE [LARGE SCALE GENOMIC DNA]</scope>
    <source>
        <strain evidence="9 10">DSM 25667</strain>
    </source>
</reference>
<dbReference type="PANTHER" id="PTHR43292">
    <property type="entry name" value="ACYL-COA DEHYDROGENASE"/>
    <property type="match status" value="1"/>
</dbReference>